<name>A0A2W5T0T3_9CORY</name>
<accession>A0A2W5T0T3</accession>
<feature type="compositionally biased region" description="Basic and acidic residues" evidence="1">
    <location>
        <begin position="1"/>
        <end position="10"/>
    </location>
</feature>
<dbReference type="Pfam" id="PF19460">
    <property type="entry name" value="DUF5997"/>
    <property type="match status" value="1"/>
</dbReference>
<feature type="compositionally biased region" description="Polar residues" evidence="1">
    <location>
        <begin position="11"/>
        <end position="20"/>
    </location>
</feature>
<dbReference type="InterPro" id="IPR046039">
    <property type="entry name" value="DUF5997"/>
</dbReference>
<comment type="caution">
    <text evidence="2">The sequence shown here is derived from an EMBL/GenBank/DDBJ whole genome shotgun (WGS) entry which is preliminary data.</text>
</comment>
<evidence type="ECO:0000313" key="2">
    <source>
        <dbReference type="EMBL" id="PZR05506.1"/>
    </source>
</evidence>
<evidence type="ECO:0000256" key="1">
    <source>
        <dbReference type="SAM" id="MobiDB-lite"/>
    </source>
</evidence>
<dbReference type="AlphaFoldDB" id="A0A2W5T0T3"/>
<gene>
    <name evidence="2" type="ORF">DI525_04320</name>
</gene>
<dbReference type="EMBL" id="QFRA01000006">
    <property type="protein sequence ID" value="PZR05506.1"/>
    <property type="molecule type" value="Genomic_DNA"/>
</dbReference>
<dbReference type="Proteomes" id="UP000249432">
    <property type="component" value="Unassembled WGS sequence"/>
</dbReference>
<protein>
    <submittedName>
        <fullName evidence="2">Uncharacterized protein</fullName>
    </submittedName>
</protein>
<proteinExistence type="predicted"/>
<sequence>MNDTHSHSDHTSGAQPSSTRMKPMTAAKKLNIFLPATPEEFQKTALTHDEFVGLQNNPPQWLKDLRANGPHPRAEVARKLSVTAAALKRNDMDKPLTTAEINDLLNDRPEWLEEERKSLAEERERRHTANENHK</sequence>
<evidence type="ECO:0000313" key="3">
    <source>
        <dbReference type="Proteomes" id="UP000249432"/>
    </source>
</evidence>
<reference evidence="2 3" key="1">
    <citation type="submission" date="2017-08" db="EMBL/GenBank/DDBJ databases">
        <title>Infants hospitalized years apart are colonized by the same room-sourced microbial strains.</title>
        <authorList>
            <person name="Brooks B."/>
            <person name="Olm M.R."/>
            <person name="Firek B.A."/>
            <person name="Baker R."/>
            <person name="Thomas B.C."/>
            <person name="Morowitz M.J."/>
            <person name="Banfield J.F."/>
        </authorList>
    </citation>
    <scope>NUCLEOTIDE SEQUENCE [LARGE SCALE GENOMIC DNA]</scope>
    <source>
        <strain evidence="2">S2_003_000_R1_3</strain>
    </source>
</reference>
<feature type="region of interest" description="Disordered" evidence="1">
    <location>
        <begin position="1"/>
        <end position="24"/>
    </location>
</feature>
<organism evidence="2 3">
    <name type="scientific">Corynebacterium kroppenstedtii</name>
    <dbReference type="NCBI Taxonomy" id="161879"/>
    <lineage>
        <taxon>Bacteria</taxon>
        <taxon>Bacillati</taxon>
        <taxon>Actinomycetota</taxon>
        <taxon>Actinomycetes</taxon>
        <taxon>Mycobacteriales</taxon>
        <taxon>Corynebacteriaceae</taxon>
        <taxon>Corynebacterium</taxon>
    </lineage>
</organism>